<accession>A0A1C3W3M7</accession>
<dbReference type="AlphaFoldDB" id="A0A1C3W3M7"/>
<proteinExistence type="predicted"/>
<reference evidence="2" key="1">
    <citation type="submission" date="2016-08" db="EMBL/GenBank/DDBJ databases">
        <authorList>
            <person name="Varghese N."/>
            <person name="Submissions Spin"/>
        </authorList>
    </citation>
    <scope>NUCLEOTIDE SEQUENCE [LARGE SCALE GENOMIC DNA]</scope>
    <source>
        <strain evidence="2">CCBAU 57015</strain>
    </source>
</reference>
<evidence type="ECO:0000313" key="2">
    <source>
        <dbReference type="Proteomes" id="UP000186228"/>
    </source>
</evidence>
<keyword evidence="2" id="KW-1185">Reference proteome</keyword>
<evidence type="ECO:0000313" key="1">
    <source>
        <dbReference type="EMBL" id="SCB34672.1"/>
    </source>
</evidence>
<dbReference type="EMBL" id="FMAC01000011">
    <property type="protein sequence ID" value="SCB34672.1"/>
    <property type="molecule type" value="Genomic_DNA"/>
</dbReference>
<name>A0A1C3W3M7_9HYPH</name>
<protein>
    <recommendedName>
        <fullName evidence="3">Maltogenic Amylase, C-terminal domain</fullName>
    </recommendedName>
</protein>
<sequence>MFIGNKGRSQRSESSHSTWHDVIAYGNSKLEALDDPQLYIIIRTLGDERAVMLANLSSETTAVDGGAYASPGLKLVSSNYHGCAEQMEAIKTLRPWEALIFLSSA</sequence>
<dbReference type="Gene3D" id="2.60.40.1180">
    <property type="entry name" value="Golgi alpha-mannosidase II"/>
    <property type="match status" value="1"/>
</dbReference>
<dbReference type="SUPFAM" id="SSF51011">
    <property type="entry name" value="Glycosyl hydrolase domain"/>
    <property type="match status" value="1"/>
</dbReference>
<organism evidence="1 2">
    <name type="scientific">Rhizobium hainanense</name>
    <dbReference type="NCBI Taxonomy" id="52131"/>
    <lineage>
        <taxon>Bacteria</taxon>
        <taxon>Pseudomonadati</taxon>
        <taxon>Pseudomonadota</taxon>
        <taxon>Alphaproteobacteria</taxon>
        <taxon>Hyphomicrobiales</taxon>
        <taxon>Rhizobiaceae</taxon>
        <taxon>Rhizobium/Agrobacterium group</taxon>
        <taxon>Rhizobium</taxon>
    </lineage>
</organism>
<gene>
    <name evidence="1" type="ORF">GA0061100_11129</name>
</gene>
<dbReference type="STRING" id="52131.GA0061100_11129"/>
<dbReference type="RefSeq" id="WP_075855966.1">
    <property type="nucleotide sequence ID" value="NZ_FMAC01000011.1"/>
</dbReference>
<dbReference type="Proteomes" id="UP000186228">
    <property type="component" value="Unassembled WGS sequence"/>
</dbReference>
<evidence type="ECO:0008006" key="3">
    <source>
        <dbReference type="Google" id="ProtNLM"/>
    </source>
</evidence>
<dbReference type="InterPro" id="IPR013780">
    <property type="entry name" value="Glyco_hydro_b"/>
</dbReference>